<dbReference type="EMBL" id="LXYT01000003">
    <property type="protein sequence ID" value="OLY43007.1"/>
    <property type="molecule type" value="Genomic_DNA"/>
</dbReference>
<dbReference type="GO" id="GO:0016024">
    <property type="term" value="P:CDP-diacylglycerol biosynthetic process"/>
    <property type="evidence" value="ECO:0007669"/>
    <property type="project" value="UniProtKB-UniPathway"/>
</dbReference>
<dbReference type="EC" id="2.7.7.41" evidence="6 18"/>
<keyword evidence="16" id="KW-0594">Phospholipid biosynthesis</keyword>
<evidence type="ECO:0000256" key="2">
    <source>
        <dbReference type="ARBA" id="ARBA00004651"/>
    </source>
</evidence>
<dbReference type="PANTHER" id="PTHR46382:SF1">
    <property type="entry name" value="PHOSPHATIDATE CYTIDYLYLTRANSFERASE"/>
    <property type="match status" value="1"/>
</dbReference>
<dbReference type="Proteomes" id="UP000187344">
    <property type="component" value="Unassembled WGS sequence"/>
</dbReference>
<reference evidence="20 21" key="1">
    <citation type="submission" date="2016-12" db="EMBL/GenBank/DDBJ databases">
        <title>Comparative genomics of Bartonella apis.</title>
        <authorList>
            <person name="Engel P."/>
        </authorList>
    </citation>
    <scope>NUCLEOTIDE SEQUENCE [LARGE SCALE GENOMIC DNA]</scope>
    <source>
        <strain evidence="20 21">PEB0149</strain>
    </source>
</reference>
<sequence>MSNLLMRVLTAVIFAALALFLTWEGGFLFALFAWCVGGFVLFEWRGITRSCWRVVDEIVASLAYVVFGVLLVFDFSAPLVFSVILLCAVILSIMSLKNAGWVAGGFIYATLPVASLTFIRGEEPFGFGAIIFLFAIVWGTDIAAYFNGRSLGGPKLAPKFSPNKTWSGAIGGALAGTAGGCLVAFYALDTSPANFFIPVLSLALSIISQIGDISESWVKRKFGVKDSGHFLPGHGGFMDRVDGLVFAAILLYLVGAVAADMAVPSNMFNLI</sequence>
<feature type="transmembrane region" description="Helical" evidence="19">
    <location>
        <begin position="166"/>
        <end position="187"/>
    </location>
</feature>
<evidence type="ECO:0000256" key="10">
    <source>
        <dbReference type="ARBA" id="ARBA00022679"/>
    </source>
</evidence>
<dbReference type="GO" id="GO:0005886">
    <property type="term" value="C:plasma membrane"/>
    <property type="evidence" value="ECO:0007669"/>
    <property type="project" value="UniProtKB-SubCell"/>
</dbReference>
<keyword evidence="15 19" id="KW-0472">Membrane</keyword>
<evidence type="ECO:0000256" key="13">
    <source>
        <dbReference type="ARBA" id="ARBA00022989"/>
    </source>
</evidence>
<accession>A0A1R0F7S4</accession>
<dbReference type="UniPathway" id="UPA00557">
    <property type="reaction ID" value="UER00614"/>
</dbReference>
<evidence type="ECO:0000256" key="5">
    <source>
        <dbReference type="ARBA" id="ARBA00010185"/>
    </source>
</evidence>
<comment type="pathway">
    <text evidence="3 18">Phospholipid metabolism; CDP-diacylglycerol biosynthesis; CDP-diacylglycerol from sn-glycerol 3-phosphate: step 3/3.</text>
</comment>
<keyword evidence="9" id="KW-0444">Lipid biosynthesis</keyword>
<keyword evidence="13 19" id="KW-1133">Transmembrane helix</keyword>
<evidence type="ECO:0000313" key="20">
    <source>
        <dbReference type="EMBL" id="OLY43007.1"/>
    </source>
</evidence>
<evidence type="ECO:0000256" key="7">
    <source>
        <dbReference type="ARBA" id="ARBA00019373"/>
    </source>
</evidence>
<feature type="transmembrane region" description="Helical" evidence="19">
    <location>
        <begin position="125"/>
        <end position="146"/>
    </location>
</feature>
<dbReference type="PANTHER" id="PTHR46382">
    <property type="entry name" value="PHOSPHATIDATE CYTIDYLYLTRANSFERASE"/>
    <property type="match status" value="1"/>
</dbReference>
<evidence type="ECO:0000256" key="6">
    <source>
        <dbReference type="ARBA" id="ARBA00012487"/>
    </source>
</evidence>
<keyword evidence="11 18" id="KW-0812">Transmembrane</keyword>
<name>A0A1R0F7S4_9HYPH</name>
<keyword evidence="14" id="KW-0443">Lipid metabolism</keyword>
<evidence type="ECO:0000256" key="16">
    <source>
        <dbReference type="ARBA" id="ARBA00023209"/>
    </source>
</evidence>
<dbReference type="AlphaFoldDB" id="A0A1R0F7S4"/>
<keyword evidence="10 18" id="KW-0808">Transferase</keyword>
<evidence type="ECO:0000256" key="3">
    <source>
        <dbReference type="ARBA" id="ARBA00005119"/>
    </source>
</evidence>
<protein>
    <recommendedName>
        <fullName evidence="7 18">Phosphatidate cytidylyltransferase</fullName>
        <ecNumber evidence="6 18">2.7.7.41</ecNumber>
    </recommendedName>
</protein>
<keyword evidence="17" id="KW-1208">Phospholipid metabolism</keyword>
<dbReference type="InterPro" id="IPR000374">
    <property type="entry name" value="PC_trans"/>
</dbReference>
<dbReference type="GO" id="GO:0004605">
    <property type="term" value="F:phosphatidate cytidylyltransferase activity"/>
    <property type="evidence" value="ECO:0007669"/>
    <property type="project" value="UniProtKB-EC"/>
</dbReference>
<evidence type="ECO:0000256" key="14">
    <source>
        <dbReference type="ARBA" id="ARBA00023098"/>
    </source>
</evidence>
<comment type="subcellular location">
    <subcellularLocation>
        <location evidence="2">Cell membrane</location>
        <topology evidence="2">Multi-pass membrane protein</topology>
    </subcellularLocation>
</comment>
<comment type="catalytic activity">
    <reaction evidence="1 18">
        <text>a 1,2-diacyl-sn-glycero-3-phosphate + CTP + H(+) = a CDP-1,2-diacyl-sn-glycerol + diphosphate</text>
        <dbReference type="Rhea" id="RHEA:16229"/>
        <dbReference type="ChEBI" id="CHEBI:15378"/>
        <dbReference type="ChEBI" id="CHEBI:33019"/>
        <dbReference type="ChEBI" id="CHEBI:37563"/>
        <dbReference type="ChEBI" id="CHEBI:58332"/>
        <dbReference type="ChEBI" id="CHEBI:58608"/>
        <dbReference type="EC" id="2.7.7.41"/>
    </reaction>
</comment>
<evidence type="ECO:0000256" key="9">
    <source>
        <dbReference type="ARBA" id="ARBA00022516"/>
    </source>
</evidence>
<dbReference type="OrthoDB" id="9799199at2"/>
<dbReference type="Pfam" id="PF01148">
    <property type="entry name" value="CTP_transf_1"/>
    <property type="match status" value="1"/>
</dbReference>
<evidence type="ECO:0000256" key="18">
    <source>
        <dbReference type="RuleBase" id="RU003938"/>
    </source>
</evidence>
<evidence type="ECO:0000256" key="1">
    <source>
        <dbReference type="ARBA" id="ARBA00001698"/>
    </source>
</evidence>
<evidence type="ECO:0000256" key="15">
    <source>
        <dbReference type="ARBA" id="ARBA00023136"/>
    </source>
</evidence>
<keyword evidence="12 18" id="KW-0548">Nucleotidyltransferase</keyword>
<evidence type="ECO:0000256" key="19">
    <source>
        <dbReference type="SAM" id="Phobius"/>
    </source>
</evidence>
<dbReference type="RefSeq" id="WP_075870830.1">
    <property type="nucleotide sequence ID" value="NZ_LXYT01000003.1"/>
</dbReference>
<keyword evidence="8" id="KW-1003">Cell membrane</keyword>
<comment type="caution">
    <text evidence="20">The sequence shown here is derived from an EMBL/GenBank/DDBJ whole genome shotgun (WGS) entry which is preliminary data.</text>
</comment>
<evidence type="ECO:0000256" key="8">
    <source>
        <dbReference type="ARBA" id="ARBA00022475"/>
    </source>
</evidence>
<proteinExistence type="inferred from homology"/>
<feature type="transmembrane region" description="Helical" evidence="19">
    <location>
        <begin position="12"/>
        <end position="42"/>
    </location>
</feature>
<evidence type="ECO:0000313" key="21">
    <source>
        <dbReference type="Proteomes" id="UP000187344"/>
    </source>
</evidence>
<keyword evidence="21" id="KW-1185">Reference proteome</keyword>
<evidence type="ECO:0000256" key="4">
    <source>
        <dbReference type="ARBA" id="ARBA00005189"/>
    </source>
</evidence>
<comment type="pathway">
    <text evidence="4">Lipid metabolism.</text>
</comment>
<evidence type="ECO:0000256" key="17">
    <source>
        <dbReference type="ARBA" id="ARBA00023264"/>
    </source>
</evidence>
<comment type="similarity">
    <text evidence="5 18">Belongs to the CDS family.</text>
</comment>
<feature type="transmembrane region" description="Helical" evidence="19">
    <location>
        <begin position="101"/>
        <end position="119"/>
    </location>
</feature>
<evidence type="ECO:0000256" key="11">
    <source>
        <dbReference type="ARBA" id="ARBA00022692"/>
    </source>
</evidence>
<gene>
    <name evidence="20" type="ORF">PEB0149_004250</name>
</gene>
<evidence type="ECO:0000256" key="12">
    <source>
        <dbReference type="ARBA" id="ARBA00022695"/>
    </source>
</evidence>
<organism evidence="20 21">
    <name type="scientific">Bartonella apis</name>
    <dbReference type="NCBI Taxonomy" id="1686310"/>
    <lineage>
        <taxon>Bacteria</taxon>
        <taxon>Pseudomonadati</taxon>
        <taxon>Pseudomonadota</taxon>
        <taxon>Alphaproteobacteria</taxon>
        <taxon>Hyphomicrobiales</taxon>
        <taxon>Bartonellaceae</taxon>
        <taxon>Bartonella</taxon>
    </lineage>
</organism>
<dbReference type="PROSITE" id="PS01315">
    <property type="entry name" value="CDS"/>
    <property type="match status" value="1"/>
</dbReference>
<feature type="transmembrane region" description="Helical" evidence="19">
    <location>
        <begin position="193"/>
        <end position="211"/>
    </location>
</feature>
<feature type="transmembrane region" description="Helical" evidence="19">
    <location>
        <begin position="244"/>
        <end position="263"/>
    </location>
</feature>